<dbReference type="InterPro" id="IPR021767">
    <property type="entry name" value="TnpM"/>
</dbReference>
<sequence length="84" mass="9072">MPAAAFAAFVSQWRGDTMNVNNPTTSSCCVCCKEIPLDAAFTPEGVEYVEHFCGLECYQRFQARAKAENETGADPNTCGSLPSD</sequence>
<name>A0AAW9F8V7_AERCA</name>
<dbReference type="EMBL" id="JAWZVU010000131">
    <property type="protein sequence ID" value="MDX7722388.1"/>
    <property type="molecule type" value="Genomic_DNA"/>
</dbReference>
<reference evidence="1" key="1">
    <citation type="submission" date="2023-11" db="EMBL/GenBank/DDBJ databases">
        <title>WGS of Aeromonas in Northern Israel.</title>
        <authorList>
            <person name="Hershko Y."/>
        </authorList>
    </citation>
    <scope>NUCLEOTIDE SEQUENCE</scope>
    <source>
        <strain evidence="1">77416</strain>
    </source>
</reference>
<dbReference type="Pfam" id="PF11809">
    <property type="entry name" value="DUF3330"/>
    <property type="match status" value="1"/>
</dbReference>
<dbReference type="AlphaFoldDB" id="A0AAW9F8V7"/>
<accession>A0AAW9F8V7</accession>
<evidence type="ECO:0000313" key="1">
    <source>
        <dbReference type="EMBL" id="MDX7722388.1"/>
    </source>
</evidence>
<proteinExistence type="predicted"/>
<gene>
    <name evidence="1" type="ORF">SJS77_18335</name>
</gene>
<dbReference type="Proteomes" id="UP001277183">
    <property type="component" value="Unassembled WGS sequence"/>
</dbReference>
<comment type="caution">
    <text evidence="1">The sequence shown here is derived from an EMBL/GenBank/DDBJ whole genome shotgun (WGS) entry which is preliminary data.</text>
</comment>
<protein>
    <submittedName>
        <fullName evidence="1">DUF3330 domain-containing protein</fullName>
    </submittedName>
</protein>
<organism evidence="1 2">
    <name type="scientific">Aeromonas caviae</name>
    <name type="common">Aeromonas punctata</name>
    <dbReference type="NCBI Taxonomy" id="648"/>
    <lineage>
        <taxon>Bacteria</taxon>
        <taxon>Pseudomonadati</taxon>
        <taxon>Pseudomonadota</taxon>
        <taxon>Gammaproteobacteria</taxon>
        <taxon>Aeromonadales</taxon>
        <taxon>Aeromonadaceae</taxon>
        <taxon>Aeromonas</taxon>
    </lineage>
</organism>
<evidence type="ECO:0000313" key="2">
    <source>
        <dbReference type="Proteomes" id="UP001277183"/>
    </source>
</evidence>